<feature type="transmembrane region" description="Helical" evidence="10">
    <location>
        <begin position="71"/>
        <end position="89"/>
    </location>
</feature>
<keyword evidence="9 10" id="KW-0472">Membrane</keyword>
<feature type="transmembrane region" description="Helical" evidence="10">
    <location>
        <begin position="218"/>
        <end position="234"/>
    </location>
</feature>
<feature type="transmembrane region" description="Helical" evidence="10">
    <location>
        <begin position="267"/>
        <end position="286"/>
    </location>
</feature>
<keyword evidence="6 10" id="KW-1278">Translocase</keyword>
<comment type="function">
    <text evidence="10">Part of a membrane-bound complex that couples electron transfer with translocation of ions across the membrane.</text>
</comment>
<keyword evidence="1 10" id="KW-0813">Transport</keyword>
<accession>A0A6H1UAV6</accession>
<comment type="similarity">
    <text evidence="10">Belongs to the NqrB/RnfD family.</text>
</comment>
<feature type="transmembrane region" description="Helical" evidence="10">
    <location>
        <begin position="322"/>
        <end position="340"/>
    </location>
</feature>
<evidence type="ECO:0000256" key="8">
    <source>
        <dbReference type="ARBA" id="ARBA00022989"/>
    </source>
</evidence>
<evidence type="ECO:0000256" key="3">
    <source>
        <dbReference type="ARBA" id="ARBA00022630"/>
    </source>
</evidence>
<dbReference type="PANTHER" id="PTHR30578:SF0">
    <property type="entry name" value="ION-TRANSLOCATING OXIDOREDUCTASE COMPLEX SUBUNIT D"/>
    <property type="match status" value="1"/>
</dbReference>
<dbReference type="GO" id="GO:0022900">
    <property type="term" value="P:electron transport chain"/>
    <property type="evidence" value="ECO:0007669"/>
    <property type="project" value="UniProtKB-UniRule"/>
</dbReference>
<evidence type="ECO:0000256" key="2">
    <source>
        <dbReference type="ARBA" id="ARBA00022553"/>
    </source>
</evidence>
<name>A0A6H1UAV6_9GAMM</name>
<keyword evidence="2 10" id="KW-0597">Phosphoprotein</keyword>
<dbReference type="Proteomes" id="UP000501602">
    <property type="component" value="Chromosome"/>
</dbReference>
<evidence type="ECO:0000256" key="6">
    <source>
        <dbReference type="ARBA" id="ARBA00022967"/>
    </source>
</evidence>
<keyword evidence="10" id="KW-0997">Cell inner membrane</keyword>
<dbReference type="InterPro" id="IPR004338">
    <property type="entry name" value="NqrB/RnfD"/>
</dbReference>
<reference evidence="11 12" key="1">
    <citation type="submission" date="2020-04" db="EMBL/GenBank/DDBJ databases">
        <title>Ferrimonas sp. S7 isolated from sea water.</title>
        <authorList>
            <person name="Bae S.S."/>
            <person name="Baek K."/>
        </authorList>
    </citation>
    <scope>NUCLEOTIDE SEQUENCE [LARGE SCALE GENOMIC DNA]</scope>
    <source>
        <strain evidence="11 12">S7</strain>
    </source>
</reference>
<evidence type="ECO:0000313" key="11">
    <source>
        <dbReference type="EMBL" id="QIZ76207.1"/>
    </source>
</evidence>
<feature type="transmembrane region" description="Helical" evidence="10">
    <location>
        <begin position="241"/>
        <end position="261"/>
    </location>
</feature>
<dbReference type="RefSeq" id="WP_168659467.1">
    <property type="nucleotide sequence ID" value="NZ_CP051180.1"/>
</dbReference>
<keyword evidence="10" id="KW-1003">Cell membrane</keyword>
<evidence type="ECO:0000256" key="1">
    <source>
        <dbReference type="ARBA" id="ARBA00022448"/>
    </source>
</evidence>
<evidence type="ECO:0000256" key="10">
    <source>
        <dbReference type="HAMAP-Rule" id="MF_00462"/>
    </source>
</evidence>
<dbReference type="EC" id="7.-.-.-" evidence="10"/>
<dbReference type="Pfam" id="PF03116">
    <property type="entry name" value="NQR2_RnfD_RnfE"/>
    <property type="match status" value="1"/>
</dbReference>
<evidence type="ECO:0000256" key="4">
    <source>
        <dbReference type="ARBA" id="ARBA00022643"/>
    </source>
</evidence>
<feature type="modified residue" description="FMN phosphoryl threonine" evidence="10">
    <location>
        <position position="187"/>
    </location>
</feature>
<keyword evidence="7 10" id="KW-0249">Electron transport</keyword>
<keyword evidence="12" id="KW-1185">Reference proteome</keyword>
<dbReference type="KEGG" id="fes:HER31_04440"/>
<keyword evidence="4 10" id="KW-0288">FMN</keyword>
<evidence type="ECO:0000256" key="7">
    <source>
        <dbReference type="ARBA" id="ARBA00022982"/>
    </source>
</evidence>
<dbReference type="HAMAP" id="MF_00462">
    <property type="entry name" value="RsxD_RnfD"/>
    <property type="match status" value="1"/>
</dbReference>
<gene>
    <name evidence="11" type="primary">rsxD</name>
    <name evidence="10" type="synonym">rnfD</name>
    <name evidence="11" type="ORF">HER31_04440</name>
</gene>
<dbReference type="InterPro" id="IPR011303">
    <property type="entry name" value="RnfD_bac"/>
</dbReference>
<evidence type="ECO:0000256" key="5">
    <source>
        <dbReference type="ARBA" id="ARBA00022692"/>
    </source>
</evidence>
<feature type="transmembrane region" description="Helical" evidence="10">
    <location>
        <begin position="20"/>
        <end position="38"/>
    </location>
</feature>
<dbReference type="NCBIfam" id="TIGR01946">
    <property type="entry name" value="rnfD"/>
    <property type="match status" value="1"/>
</dbReference>
<feature type="transmembrane region" description="Helical" evidence="10">
    <location>
        <begin position="44"/>
        <end position="64"/>
    </location>
</feature>
<keyword evidence="8 10" id="KW-1133">Transmembrane helix</keyword>
<dbReference type="AlphaFoldDB" id="A0A6H1UAV6"/>
<proteinExistence type="inferred from homology"/>
<dbReference type="NCBIfam" id="NF002011">
    <property type="entry name" value="PRK00816.1"/>
    <property type="match status" value="1"/>
</dbReference>
<comment type="subunit">
    <text evidence="10">The complex is composed of six subunits: RnfA, RnfB, RnfC, RnfD, RnfE and RnfG.</text>
</comment>
<protein>
    <recommendedName>
        <fullName evidence="10">Ion-translocating oxidoreductase complex subunit D</fullName>
        <ecNumber evidence="10">7.-.-.-</ecNumber>
    </recommendedName>
    <alternativeName>
        <fullName evidence="10">Rnf electron transport complex subunit D</fullName>
    </alternativeName>
</protein>
<keyword evidence="5 10" id="KW-0812">Transmembrane</keyword>
<evidence type="ECO:0000313" key="12">
    <source>
        <dbReference type="Proteomes" id="UP000501602"/>
    </source>
</evidence>
<organism evidence="11 12">
    <name type="scientific">Ferrimonas lipolytica</name>
    <dbReference type="NCBI Taxonomy" id="2724191"/>
    <lineage>
        <taxon>Bacteria</taxon>
        <taxon>Pseudomonadati</taxon>
        <taxon>Pseudomonadota</taxon>
        <taxon>Gammaproteobacteria</taxon>
        <taxon>Alteromonadales</taxon>
        <taxon>Ferrimonadaceae</taxon>
        <taxon>Ferrimonas</taxon>
    </lineage>
</organism>
<comment type="cofactor">
    <cofactor evidence="10">
        <name>FMN</name>
        <dbReference type="ChEBI" id="CHEBI:58210"/>
    </cofactor>
</comment>
<feature type="transmembrane region" description="Helical" evidence="10">
    <location>
        <begin position="298"/>
        <end position="316"/>
    </location>
</feature>
<dbReference type="PANTHER" id="PTHR30578">
    <property type="entry name" value="ELECTRON TRANSPORT COMPLEX PROTEIN RNFD"/>
    <property type="match status" value="1"/>
</dbReference>
<sequence>MAFKIASSPHIQARMPTSRVMQLVALATIPGVLVQWYFFGWGNLIQILLAVTTCVGVEALCVALRGRDIRAALSDNTALVTGVLLGICLPPLAPWYIPVLGGLFAIAIVKQIYGGIGQNLFNPAMAAYVTLLISFPAVMTQWLPPQPLAAQTIGLVDTVMAIINDLDSINLSMEQLRLAVDGTTMATPLDTLKTDLTLGFTASEAMQRPIFSNLASQGWFWLNAAFALGGLLLLKLKVIRWHIPVAVISSIALLSLADLLVDPDGSGGVVLHLMSGATMFGAFFIATDPVTAATSVKGRLVFGALIGLLVYLIRTLGGYPDAFAFAVMLANLSVPLIDYYSRPTTYGHRS</sequence>
<evidence type="ECO:0000256" key="9">
    <source>
        <dbReference type="ARBA" id="ARBA00023136"/>
    </source>
</evidence>
<dbReference type="GO" id="GO:0055085">
    <property type="term" value="P:transmembrane transport"/>
    <property type="evidence" value="ECO:0007669"/>
    <property type="project" value="InterPro"/>
</dbReference>
<keyword evidence="3 10" id="KW-0285">Flavoprotein</keyword>
<comment type="subcellular location">
    <subcellularLocation>
        <location evidence="10">Cell inner membrane</location>
        <topology evidence="10">Multi-pass membrane protein</topology>
    </subcellularLocation>
</comment>
<dbReference type="GO" id="GO:0005886">
    <property type="term" value="C:plasma membrane"/>
    <property type="evidence" value="ECO:0007669"/>
    <property type="project" value="UniProtKB-SubCell"/>
</dbReference>
<dbReference type="EMBL" id="CP051180">
    <property type="protein sequence ID" value="QIZ76207.1"/>
    <property type="molecule type" value="Genomic_DNA"/>
</dbReference>